<feature type="domain" description="DUF5077" evidence="2">
    <location>
        <begin position="56"/>
        <end position="177"/>
    </location>
</feature>
<keyword evidence="1" id="KW-0732">Signal</keyword>
<sequence length="443" mass="47698">MKKPIKSISSLFVLALLLFTSSCKKNEGGAEAATLDKLESVAVAEPQSLGGTSLTVSMGGNAFVTTLAPGSGETVTTTTLGNWTNANSIFSSYFRIGNTGSLTVKVKASVPSGTSVLKITVNGTIFNVTVTGAAYTTYNVGTVNIATPGYVTVKFQGVTKTGSYFADVSDLVISGPSVASNVYYANDPANYYWSRRGPSVHLNYTAQPNTEWFYNEITVPAGEDKIGSYYMANGFDGGYFGMQVKSATERWMIFSVWNPSNGTTTWTRKGPGVVATTFAGEGEGGKSYLVFNWLAGNTYKFLTQGKPDGLGNTIFSSWFYAPELGVWKFMATWKRPNTNSYLTALHSFLENFDVNKGYLGRKAEYGNQWLRNAAGTWTEITSATYTVDPTGGNQQRMDFAGGLSSGKFYLQNGGFFANYVAANQTFNRTPIGTAPTVNLTTLP</sequence>
<dbReference type="PROSITE" id="PS51257">
    <property type="entry name" value="PROKAR_LIPOPROTEIN"/>
    <property type="match status" value="1"/>
</dbReference>
<dbReference type="InterPro" id="IPR021862">
    <property type="entry name" value="DUF3472"/>
</dbReference>
<protein>
    <submittedName>
        <fullName evidence="3">DUF5077 domain-containing protein</fullName>
    </submittedName>
</protein>
<feature type="chain" id="PRO_5020793594" evidence="1">
    <location>
        <begin position="26"/>
        <end position="443"/>
    </location>
</feature>
<dbReference type="OrthoDB" id="6014523at2"/>
<dbReference type="Pfam" id="PF11958">
    <property type="entry name" value="DUF3472"/>
    <property type="match status" value="1"/>
</dbReference>
<dbReference type="Proteomes" id="UP000309488">
    <property type="component" value="Unassembled WGS sequence"/>
</dbReference>
<gene>
    <name evidence="3" type="ORF">FA048_06040</name>
</gene>
<dbReference type="EMBL" id="SWBR01000001">
    <property type="protein sequence ID" value="TKC13169.1"/>
    <property type="molecule type" value="Genomic_DNA"/>
</dbReference>
<evidence type="ECO:0000256" key="1">
    <source>
        <dbReference type="SAM" id="SignalP"/>
    </source>
</evidence>
<name>A0A4U1CZE0_9SPHI</name>
<evidence type="ECO:0000313" key="3">
    <source>
        <dbReference type="EMBL" id="TKC13169.1"/>
    </source>
</evidence>
<organism evidence="3 4">
    <name type="scientific">Pedobacter polaris</name>
    <dbReference type="NCBI Taxonomy" id="2571273"/>
    <lineage>
        <taxon>Bacteria</taxon>
        <taxon>Pseudomonadati</taxon>
        <taxon>Bacteroidota</taxon>
        <taxon>Sphingobacteriia</taxon>
        <taxon>Sphingobacteriales</taxon>
        <taxon>Sphingobacteriaceae</taxon>
        <taxon>Pedobacter</taxon>
    </lineage>
</organism>
<dbReference type="RefSeq" id="WP_136839290.1">
    <property type="nucleotide sequence ID" value="NZ_SWBR01000001.1"/>
</dbReference>
<dbReference type="Pfam" id="PF16871">
    <property type="entry name" value="DUF5077"/>
    <property type="match status" value="1"/>
</dbReference>
<feature type="signal peptide" evidence="1">
    <location>
        <begin position="1"/>
        <end position="25"/>
    </location>
</feature>
<evidence type="ECO:0000313" key="4">
    <source>
        <dbReference type="Proteomes" id="UP000309488"/>
    </source>
</evidence>
<evidence type="ECO:0000259" key="2">
    <source>
        <dbReference type="Pfam" id="PF16871"/>
    </source>
</evidence>
<reference evidence="3 4" key="1">
    <citation type="submission" date="2019-04" db="EMBL/GenBank/DDBJ databases">
        <title>Pedobacter sp. RP-3-22 sp. nov., isolated from Arctic soil.</title>
        <authorList>
            <person name="Dahal R.H."/>
            <person name="Kim D.-U."/>
        </authorList>
    </citation>
    <scope>NUCLEOTIDE SEQUENCE [LARGE SCALE GENOMIC DNA]</scope>
    <source>
        <strain evidence="3 4">RP-3-22</strain>
    </source>
</reference>
<keyword evidence="4" id="KW-1185">Reference proteome</keyword>
<dbReference type="InterPro" id="IPR031712">
    <property type="entry name" value="DUF5077"/>
</dbReference>
<accession>A0A4U1CZE0</accession>
<dbReference type="AlphaFoldDB" id="A0A4U1CZE0"/>
<proteinExistence type="predicted"/>
<comment type="caution">
    <text evidence="3">The sequence shown here is derived from an EMBL/GenBank/DDBJ whole genome shotgun (WGS) entry which is preliminary data.</text>
</comment>